<dbReference type="AlphaFoldDB" id="A0A1I7X2V5"/>
<accession>A0A1I7X2V5</accession>
<keyword evidence="2" id="KW-1185">Reference proteome</keyword>
<sequence>MWENKTVYISGIDAQRKKANKTANWDTPTPKKVKEDEENTMQEYKSGDTEEPLLGCMSIPVAKYAGGSDDECIVHPECSTNTALFFIDMDLITACDGLALVVTTDDIHGISYVPKLTTVIGFVSAIVNKPYMLINKDMIAPSGQQVGLAIHIGDNSTDMPSQKS</sequence>
<dbReference type="WBParaSite" id="Hba_11745">
    <property type="protein sequence ID" value="Hba_11745"/>
    <property type="gene ID" value="Hba_11745"/>
</dbReference>
<evidence type="ECO:0000256" key="1">
    <source>
        <dbReference type="SAM" id="MobiDB-lite"/>
    </source>
</evidence>
<feature type="region of interest" description="Disordered" evidence="1">
    <location>
        <begin position="19"/>
        <end position="47"/>
    </location>
</feature>
<evidence type="ECO:0000313" key="3">
    <source>
        <dbReference type="WBParaSite" id="Hba_11745"/>
    </source>
</evidence>
<organism evidence="2 3">
    <name type="scientific">Heterorhabditis bacteriophora</name>
    <name type="common">Entomopathogenic nematode worm</name>
    <dbReference type="NCBI Taxonomy" id="37862"/>
    <lineage>
        <taxon>Eukaryota</taxon>
        <taxon>Metazoa</taxon>
        <taxon>Ecdysozoa</taxon>
        <taxon>Nematoda</taxon>
        <taxon>Chromadorea</taxon>
        <taxon>Rhabditida</taxon>
        <taxon>Rhabditina</taxon>
        <taxon>Rhabditomorpha</taxon>
        <taxon>Strongyloidea</taxon>
        <taxon>Heterorhabditidae</taxon>
        <taxon>Heterorhabditis</taxon>
    </lineage>
</organism>
<name>A0A1I7X2V5_HETBA</name>
<evidence type="ECO:0000313" key="2">
    <source>
        <dbReference type="Proteomes" id="UP000095283"/>
    </source>
</evidence>
<protein>
    <submittedName>
        <fullName evidence="3">Peptidase A1 domain-containing protein</fullName>
    </submittedName>
</protein>
<dbReference type="Proteomes" id="UP000095283">
    <property type="component" value="Unplaced"/>
</dbReference>
<reference evidence="3" key="1">
    <citation type="submission" date="2016-11" db="UniProtKB">
        <authorList>
            <consortium name="WormBaseParasite"/>
        </authorList>
    </citation>
    <scope>IDENTIFICATION</scope>
</reference>
<proteinExistence type="predicted"/>